<dbReference type="InterPro" id="IPR011032">
    <property type="entry name" value="GroES-like_sf"/>
</dbReference>
<dbReference type="Proteomes" id="UP001596288">
    <property type="component" value="Unassembled WGS sequence"/>
</dbReference>
<protein>
    <submittedName>
        <fullName evidence="7">Zinc-dependent alcohol dehydrogenase family protein</fullName>
    </submittedName>
</protein>
<dbReference type="InterPro" id="IPR020843">
    <property type="entry name" value="ER"/>
</dbReference>
<evidence type="ECO:0000256" key="3">
    <source>
        <dbReference type="ARBA" id="ARBA00022833"/>
    </source>
</evidence>
<evidence type="ECO:0000256" key="4">
    <source>
        <dbReference type="ARBA" id="ARBA00023002"/>
    </source>
</evidence>
<dbReference type="CDD" id="cd08287">
    <property type="entry name" value="FDH_like_ADH3"/>
    <property type="match status" value="1"/>
</dbReference>
<dbReference type="PROSITE" id="PS00059">
    <property type="entry name" value="ADH_ZINC"/>
    <property type="match status" value="1"/>
</dbReference>
<dbReference type="Gene3D" id="3.40.50.720">
    <property type="entry name" value="NAD(P)-binding Rossmann-like Domain"/>
    <property type="match status" value="1"/>
</dbReference>
<evidence type="ECO:0000256" key="5">
    <source>
        <dbReference type="RuleBase" id="RU361277"/>
    </source>
</evidence>
<name>A0ABW1RLD3_9LACO</name>
<gene>
    <name evidence="7" type="ORF">ACFQAV_07445</name>
</gene>
<accession>A0ABW1RLD3</accession>
<comment type="cofactor">
    <cofactor evidence="1 5">
        <name>Zn(2+)</name>
        <dbReference type="ChEBI" id="CHEBI:29105"/>
    </cofactor>
</comment>
<dbReference type="PANTHER" id="PTHR42813:SF2">
    <property type="entry name" value="DEHYDROGENASE, ZINC-CONTAINING, PUTATIVE (AFU_ORTHOLOGUE AFUA_2G02810)-RELATED"/>
    <property type="match status" value="1"/>
</dbReference>
<dbReference type="EMBL" id="JBHSSF010000019">
    <property type="protein sequence ID" value="MFC6176671.1"/>
    <property type="molecule type" value="Genomic_DNA"/>
</dbReference>
<evidence type="ECO:0000256" key="2">
    <source>
        <dbReference type="ARBA" id="ARBA00022723"/>
    </source>
</evidence>
<evidence type="ECO:0000313" key="8">
    <source>
        <dbReference type="Proteomes" id="UP001596288"/>
    </source>
</evidence>
<keyword evidence="4" id="KW-0560">Oxidoreductase</keyword>
<keyword evidence="8" id="KW-1185">Reference proteome</keyword>
<dbReference type="PANTHER" id="PTHR42813">
    <property type="entry name" value="ZINC-TYPE ALCOHOL DEHYDROGENASE-LIKE"/>
    <property type="match status" value="1"/>
</dbReference>
<organism evidence="7 8">
    <name type="scientific">Companilactobacillus huachuanensis</name>
    <dbReference type="NCBI Taxonomy" id="2559914"/>
    <lineage>
        <taxon>Bacteria</taxon>
        <taxon>Bacillati</taxon>
        <taxon>Bacillota</taxon>
        <taxon>Bacilli</taxon>
        <taxon>Lactobacillales</taxon>
        <taxon>Lactobacillaceae</taxon>
        <taxon>Companilactobacillus</taxon>
    </lineage>
</organism>
<comment type="similarity">
    <text evidence="5">Belongs to the zinc-containing alcohol dehydrogenase family.</text>
</comment>
<dbReference type="SUPFAM" id="SSF51735">
    <property type="entry name" value="NAD(P)-binding Rossmann-fold domains"/>
    <property type="match status" value="1"/>
</dbReference>
<feature type="domain" description="Enoyl reductase (ER)" evidence="6">
    <location>
        <begin position="10"/>
        <end position="341"/>
    </location>
</feature>
<dbReference type="InterPro" id="IPR013154">
    <property type="entry name" value="ADH-like_N"/>
</dbReference>
<dbReference type="Pfam" id="PF08240">
    <property type="entry name" value="ADH_N"/>
    <property type="match status" value="1"/>
</dbReference>
<evidence type="ECO:0000259" key="6">
    <source>
        <dbReference type="SMART" id="SM00829"/>
    </source>
</evidence>
<dbReference type="Pfam" id="PF00107">
    <property type="entry name" value="ADH_zinc_N"/>
    <property type="match status" value="1"/>
</dbReference>
<reference evidence="8" key="1">
    <citation type="journal article" date="2019" name="Int. J. Syst. Evol. Microbiol.">
        <title>The Global Catalogue of Microorganisms (GCM) 10K type strain sequencing project: providing services to taxonomists for standard genome sequencing and annotation.</title>
        <authorList>
            <consortium name="The Broad Institute Genomics Platform"/>
            <consortium name="The Broad Institute Genome Sequencing Center for Infectious Disease"/>
            <person name="Wu L."/>
            <person name="Ma J."/>
        </authorList>
    </citation>
    <scope>NUCLEOTIDE SEQUENCE [LARGE SCALE GENOMIC DNA]</scope>
    <source>
        <strain evidence="8">CCM 8927</strain>
    </source>
</reference>
<keyword evidence="2 5" id="KW-0479">Metal-binding</keyword>
<dbReference type="SUPFAM" id="SSF50129">
    <property type="entry name" value="GroES-like"/>
    <property type="match status" value="1"/>
</dbReference>
<sequence length="345" mass="36771">MRAATFVEPGKMEVREYAKPTIQKPTDAIIKIVRACVCGSDLWWYRGIAKREAGSTVGHEAIGIIESVGSDVKDVKVGDFVIAPFTHGCGHCAACLAGFDGDCLNQEAGGNGGYQGEYLRFTNANWALIKIPGQPEDYSDDMLNNFLALADVAATGFHAARSAEVKKGDTVVVMGDGAVGLSGVLSAKLLGAKRIIAMSRHEDRQKLAKEFGATDIIAERGDEAVAKVMELTGTGADAVLECVGTEQSVDTAVKVGRPGAVVGRVGVPQKAEMNTNNLFWKNIGLRGGIASVTTDDKTILLDAVLKGEINPGKVFTQRFDLDHIQDAYEAMDKRTAIKSLLIIDK</sequence>
<dbReference type="RefSeq" id="WP_137610298.1">
    <property type="nucleotide sequence ID" value="NZ_BJDF01000001.1"/>
</dbReference>
<evidence type="ECO:0000256" key="1">
    <source>
        <dbReference type="ARBA" id="ARBA00001947"/>
    </source>
</evidence>
<comment type="caution">
    <text evidence="7">The sequence shown here is derived from an EMBL/GenBank/DDBJ whole genome shotgun (WGS) entry which is preliminary data.</text>
</comment>
<dbReference type="InterPro" id="IPR036291">
    <property type="entry name" value="NAD(P)-bd_dom_sf"/>
</dbReference>
<dbReference type="SMART" id="SM00829">
    <property type="entry name" value="PKS_ER"/>
    <property type="match status" value="1"/>
</dbReference>
<dbReference type="Gene3D" id="3.90.180.10">
    <property type="entry name" value="Medium-chain alcohol dehydrogenases, catalytic domain"/>
    <property type="match status" value="1"/>
</dbReference>
<evidence type="ECO:0000313" key="7">
    <source>
        <dbReference type="EMBL" id="MFC6176671.1"/>
    </source>
</evidence>
<keyword evidence="3 5" id="KW-0862">Zinc</keyword>
<dbReference type="InterPro" id="IPR013149">
    <property type="entry name" value="ADH-like_C"/>
</dbReference>
<dbReference type="InterPro" id="IPR002328">
    <property type="entry name" value="ADH_Zn_CS"/>
</dbReference>
<proteinExistence type="inferred from homology"/>